<dbReference type="Proteomes" id="UP001066276">
    <property type="component" value="Chromosome 1_1"/>
</dbReference>
<feature type="region of interest" description="Disordered" evidence="1">
    <location>
        <begin position="257"/>
        <end position="291"/>
    </location>
</feature>
<evidence type="ECO:0000313" key="3">
    <source>
        <dbReference type="Proteomes" id="UP001066276"/>
    </source>
</evidence>
<organism evidence="2 3">
    <name type="scientific">Pleurodeles waltl</name>
    <name type="common">Iberian ribbed newt</name>
    <dbReference type="NCBI Taxonomy" id="8319"/>
    <lineage>
        <taxon>Eukaryota</taxon>
        <taxon>Metazoa</taxon>
        <taxon>Chordata</taxon>
        <taxon>Craniata</taxon>
        <taxon>Vertebrata</taxon>
        <taxon>Euteleostomi</taxon>
        <taxon>Amphibia</taxon>
        <taxon>Batrachia</taxon>
        <taxon>Caudata</taxon>
        <taxon>Salamandroidea</taxon>
        <taxon>Salamandridae</taxon>
        <taxon>Pleurodelinae</taxon>
        <taxon>Pleurodeles</taxon>
    </lineage>
</organism>
<dbReference type="EMBL" id="JANPWB010000001">
    <property type="protein sequence ID" value="KAJ1216613.1"/>
    <property type="molecule type" value="Genomic_DNA"/>
</dbReference>
<name>A0AAV7WTY2_PLEWA</name>
<protein>
    <submittedName>
        <fullName evidence="2">Uncharacterized protein</fullName>
    </submittedName>
</protein>
<dbReference type="AlphaFoldDB" id="A0AAV7WTY2"/>
<reference evidence="2" key="1">
    <citation type="journal article" date="2022" name="bioRxiv">
        <title>Sequencing and chromosome-scale assembly of the giantPleurodeles waltlgenome.</title>
        <authorList>
            <person name="Brown T."/>
            <person name="Elewa A."/>
            <person name="Iarovenko S."/>
            <person name="Subramanian E."/>
            <person name="Araus A.J."/>
            <person name="Petzold A."/>
            <person name="Susuki M."/>
            <person name="Suzuki K.-i.T."/>
            <person name="Hayashi T."/>
            <person name="Toyoda A."/>
            <person name="Oliveira C."/>
            <person name="Osipova E."/>
            <person name="Leigh N.D."/>
            <person name="Simon A."/>
            <person name="Yun M.H."/>
        </authorList>
    </citation>
    <scope>NUCLEOTIDE SEQUENCE</scope>
    <source>
        <strain evidence="2">20211129_DDA</strain>
        <tissue evidence="2">Liver</tissue>
    </source>
</reference>
<accession>A0AAV7WTY2</accession>
<feature type="region of interest" description="Disordered" evidence="1">
    <location>
        <begin position="187"/>
        <end position="242"/>
    </location>
</feature>
<gene>
    <name evidence="2" type="ORF">NDU88_004214</name>
</gene>
<sequence>MASFEDNRDTLAAELFARTPTSSSISITTNSKEGLRQKCIKLERLKKQELARWWDATTLKRYIELKQVPRGLRVIIFPSFDDLDPDLLGEWEHLISSTSFGMMSILIKHAERKREKLLLEISSLEDQIKSLDLPEATTKNYSILRDTLNDYQLYIKDKKLKKIIRDENDYANGRIYTFARRFDQVNKDRTDKGSNTNLSDVSIPSSSISDTSNVSGSSLDPTTGGSAVNVSTPNTSKPSPFLEELGRYRIGIRQNFNRNQNVNPPVGGGRNMVGDTREGVTTRSTARTKKT</sequence>
<proteinExistence type="predicted"/>
<evidence type="ECO:0000313" key="2">
    <source>
        <dbReference type="EMBL" id="KAJ1216613.1"/>
    </source>
</evidence>
<keyword evidence="3" id="KW-1185">Reference proteome</keyword>
<comment type="caution">
    <text evidence="2">The sequence shown here is derived from an EMBL/GenBank/DDBJ whole genome shotgun (WGS) entry which is preliminary data.</text>
</comment>
<evidence type="ECO:0000256" key="1">
    <source>
        <dbReference type="SAM" id="MobiDB-lite"/>
    </source>
</evidence>
<feature type="compositionally biased region" description="Polar residues" evidence="1">
    <location>
        <begin position="219"/>
        <end position="238"/>
    </location>
</feature>
<feature type="compositionally biased region" description="Low complexity" evidence="1">
    <location>
        <begin position="199"/>
        <end position="218"/>
    </location>
</feature>